<sequence length="901" mass="98394">MRFKHFLAVSGLAVLAAGYSTPGALERVYFYYAYRLDEMTGRAKIAPGCGKPGSPCSFDEFVKWIQNDKVATHITDEPFPPIDETAKILSEKGLTGVINIGRVMNGIQNDYTVLLNKVGDVVTGKMEANLNIENPTEAQLKELKDVRLKIMDAVKMVGNARVAATVTSFKPFANFKVVLNAKGDAVDFEKTVEANPGSISRDRLEELWTQHSQGKTATPELLRDFKPQMSFKVIPLPGGGRVDMGSTLKANPGMTRDGLTAQWNLNIEGNHGGNIDALKRTFLNIRQILCPSDRRRWIKRGALACSLNDLLSVDEAVSQGTKLSPEGPELPPTSQEITVAHEAERISNMEFEELMPRFRLATLRKQPSLSLQDLRTKYLGYKPLDPKSPRLRPGSGGSLAMKTFGVAGGAAWVGGVVEAFAHDVGALNRAAVLASIVPLVGCTTSAIAGAQSGEDPVINGVDTALCFLGDALILGGFVPAGVVAQLVRTIIDLFTPLPELPTKEAMQSARDGPWKTFLSDRVYKLIYSHQEFYPEDGFGAKLESALAIEAGAVVSESAQTIGALKASIQSPGVDVDQGQLQTGTEEAVVKVREATPVEIRKRQRHFLLGLPATLRDGNAASFGDLGRDYTRDFVNRITSFENIQRYPDSKFTDFLTPLAGGVGAVANDPYSESSARMREIGQYLQNTPLPMPSLFELAFILGQSKGMKVAPETLSARDYIKQQVPTAPEPTVDIVAIRQTIGISRLMYGQVKEAQLPLDYPADDDQSRHRLQLLLAMRMGALYEQAKVEWSNGQIGQLMTPADYRRVTHPVVPPFPPHPDEVGSIGLMLGLSKAVVEARIQHFRGEEIKAKFRALETMMLSKDFLAAALRPASKTAQSLKMRKRSAVARSVSIHQRRTQTQ</sequence>
<protein>
    <submittedName>
        <fullName evidence="2">Heat-labile enterotoxin, A chain</fullName>
    </submittedName>
</protein>
<feature type="chain" id="PRO_5008101747" evidence="1">
    <location>
        <begin position="19"/>
        <end position="901"/>
    </location>
</feature>
<dbReference type="KEGG" id="pchm:VFPPC_06048"/>
<dbReference type="Proteomes" id="UP000078397">
    <property type="component" value="Unassembled WGS sequence"/>
</dbReference>
<dbReference type="STRING" id="1380566.A0A179FHU2"/>
<dbReference type="GeneID" id="28849143"/>
<proteinExistence type="predicted"/>
<organism evidence="2 3">
    <name type="scientific">Pochonia chlamydosporia 170</name>
    <dbReference type="NCBI Taxonomy" id="1380566"/>
    <lineage>
        <taxon>Eukaryota</taxon>
        <taxon>Fungi</taxon>
        <taxon>Dikarya</taxon>
        <taxon>Ascomycota</taxon>
        <taxon>Pezizomycotina</taxon>
        <taxon>Sordariomycetes</taxon>
        <taxon>Hypocreomycetidae</taxon>
        <taxon>Hypocreales</taxon>
        <taxon>Clavicipitaceae</taxon>
        <taxon>Pochonia</taxon>
    </lineage>
</organism>
<accession>A0A179FHU2</accession>
<evidence type="ECO:0000313" key="3">
    <source>
        <dbReference type="Proteomes" id="UP000078397"/>
    </source>
</evidence>
<name>A0A179FHU2_METCM</name>
<dbReference type="Gene3D" id="1.10.490.40">
    <property type="entry name" value="Diphtheria toxin, translocation domain"/>
    <property type="match status" value="1"/>
</dbReference>
<evidence type="ECO:0000313" key="2">
    <source>
        <dbReference type="EMBL" id="OAQ64838.1"/>
    </source>
</evidence>
<dbReference type="RefSeq" id="XP_018142152.1">
    <property type="nucleotide sequence ID" value="XM_018285149.1"/>
</dbReference>
<dbReference type="EMBL" id="LSBJ02000005">
    <property type="protein sequence ID" value="OAQ64838.1"/>
    <property type="molecule type" value="Genomic_DNA"/>
</dbReference>
<dbReference type="AlphaFoldDB" id="A0A179FHU2"/>
<gene>
    <name evidence="2" type="ORF">VFPPC_06048</name>
</gene>
<keyword evidence="1" id="KW-0732">Signal</keyword>
<keyword evidence="3" id="KW-1185">Reference proteome</keyword>
<reference evidence="2 3" key="1">
    <citation type="journal article" date="2016" name="PLoS Pathog.">
        <title>Biosynthesis of antibiotic leucinostatins in bio-control fungus Purpureocillium lilacinum and their inhibition on phytophthora revealed by genome mining.</title>
        <authorList>
            <person name="Wang G."/>
            <person name="Liu Z."/>
            <person name="Lin R."/>
            <person name="Li E."/>
            <person name="Mao Z."/>
            <person name="Ling J."/>
            <person name="Yang Y."/>
            <person name="Yin W.B."/>
            <person name="Xie B."/>
        </authorList>
    </citation>
    <scope>NUCLEOTIDE SEQUENCE [LARGE SCALE GENOMIC DNA]</scope>
    <source>
        <strain evidence="2">170</strain>
    </source>
</reference>
<dbReference type="OrthoDB" id="4917004at2759"/>
<evidence type="ECO:0000256" key="1">
    <source>
        <dbReference type="SAM" id="SignalP"/>
    </source>
</evidence>
<feature type="signal peptide" evidence="1">
    <location>
        <begin position="1"/>
        <end position="18"/>
    </location>
</feature>
<comment type="caution">
    <text evidence="2">The sequence shown here is derived from an EMBL/GenBank/DDBJ whole genome shotgun (WGS) entry which is preliminary data.</text>
</comment>